<gene>
    <name evidence="2" type="ORF">BCR44DRAFT_1510278</name>
</gene>
<dbReference type="AlphaFoldDB" id="A0A1Y2I0P3"/>
<dbReference type="OrthoDB" id="5600015at2759"/>
<protein>
    <submittedName>
        <fullName evidence="2">Uncharacterized protein</fullName>
    </submittedName>
</protein>
<reference evidence="2 3" key="1">
    <citation type="submission" date="2016-07" db="EMBL/GenBank/DDBJ databases">
        <title>Pervasive Adenine N6-methylation of Active Genes in Fungi.</title>
        <authorList>
            <consortium name="DOE Joint Genome Institute"/>
            <person name="Mondo S.J."/>
            <person name="Dannebaum R.O."/>
            <person name="Kuo R.C."/>
            <person name="Labutti K."/>
            <person name="Haridas S."/>
            <person name="Kuo A."/>
            <person name="Salamov A."/>
            <person name="Ahrendt S.R."/>
            <person name="Lipzen A."/>
            <person name="Sullivan W."/>
            <person name="Andreopoulos W.B."/>
            <person name="Clum A."/>
            <person name="Lindquist E."/>
            <person name="Daum C."/>
            <person name="Ramamoorthy G.K."/>
            <person name="Gryganskyi A."/>
            <person name="Culley D."/>
            <person name="Magnuson J.K."/>
            <person name="James T.Y."/>
            <person name="O'Malley M.A."/>
            <person name="Stajich J.E."/>
            <person name="Spatafora J.W."/>
            <person name="Visel A."/>
            <person name="Grigoriev I.V."/>
        </authorList>
    </citation>
    <scope>NUCLEOTIDE SEQUENCE [LARGE SCALE GENOMIC DNA]</scope>
    <source>
        <strain evidence="2 3">PL171</strain>
    </source>
</reference>
<evidence type="ECO:0000256" key="1">
    <source>
        <dbReference type="SAM" id="Phobius"/>
    </source>
</evidence>
<comment type="caution">
    <text evidence="2">The sequence shown here is derived from an EMBL/GenBank/DDBJ whole genome shotgun (WGS) entry which is preliminary data.</text>
</comment>
<sequence>MRKTLAVTSLVVVGTLIGTFLVFAATTLFATTFVGCAVMLLLESTILVIPAIIFLIFFVFVLIILGISWLGLFGLRFGLDSWSLVINRLLGAAHWAFDSARSFLLTSRQGKGKIVEEMVPLDYAAGSAAPSA</sequence>
<keyword evidence="1" id="KW-0472">Membrane</keyword>
<keyword evidence="1" id="KW-0812">Transmembrane</keyword>
<evidence type="ECO:0000313" key="3">
    <source>
        <dbReference type="Proteomes" id="UP000193411"/>
    </source>
</evidence>
<keyword evidence="1" id="KW-1133">Transmembrane helix</keyword>
<accession>A0A1Y2I0P3</accession>
<proteinExistence type="predicted"/>
<organism evidence="2 3">
    <name type="scientific">Catenaria anguillulae PL171</name>
    <dbReference type="NCBI Taxonomy" id="765915"/>
    <lineage>
        <taxon>Eukaryota</taxon>
        <taxon>Fungi</taxon>
        <taxon>Fungi incertae sedis</taxon>
        <taxon>Blastocladiomycota</taxon>
        <taxon>Blastocladiomycetes</taxon>
        <taxon>Blastocladiales</taxon>
        <taxon>Catenariaceae</taxon>
        <taxon>Catenaria</taxon>
    </lineage>
</organism>
<dbReference type="EMBL" id="MCFL01000005">
    <property type="protein sequence ID" value="ORZ39541.1"/>
    <property type="molecule type" value="Genomic_DNA"/>
</dbReference>
<evidence type="ECO:0000313" key="2">
    <source>
        <dbReference type="EMBL" id="ORZ39541.1"/>
    </source>
</evidence>
<keyword evidence="3" id="KW-1185">Reference proteome</keyword>
<dbReference type="Proteomes" id="UP000193411">
    <property type="component" value="Unassembled WGS sequence"/>
</dbReference>
<feature type="transmembrane region" description="Helical" evidence="1">
    <location>
        <begin position="48"/>
        <end position="73"/>
    </location>
</feature>
<name>A0A1Y2I0P3_9FUNG</name>